<dbReference type="AlphaFoldDB" id="A0ABC8RSU9"/>
<dbReference type="Pfam" id="PF00447">
    <property type="entry name" value="HSF_DNA-bind"/>
    <property type="match status" value="1"/>
</dbReference>
<comment type="caution">
    <text evidence="15">The sequence shown here is derived from an EMBL/GenBank/DDBJ whole genome shotgun (WGS) entry which is preliminary data.</text>
</comment>
<sequence>MDEAQCNANALPPFLTKTYEMVDDPSTDSIVSWSQSNKSFIVWNPPEFARDLLPRYFKHNNFSSFVRQLNTYGFRKVDPEQWEFANDDFIRGQPHLLKNIHRRKPVHSHSLQNLQGQGASSSPLTESEIQGYKDEIERLTCEKKSLHMELHTHEQEQQGIELQMRILTEHLQHVEQQQKNMLSSLARVLHKSELALNLLPQSEAHDRKRRLPRNNYFCDEASIEHNQLGTSQILTRENLNGSSVLVFNKELLEQLESSLSFWEYIIHDVGQAYMQQNSSVEFDETTSCADSPTISYMQLNVEIGTKTCGIDMNSEPATAVVPEVATSEEQVAVTVANVSTGVNDVFWEQFLTENPGSTDASEVQSERKGLDSRNIDIKPVDHGNFWWNRKSVNNLAEQFGQLTPEERT</sequence>
<evidence type="ECO:0000256" key="6">
    <source>
        <dbReference type="ARBA" id="ARBA00023125"/>
    </source>
</evidence>
<dbReference type="Gene3D" id="1.10.10.10">
    <property type="entry name" value="Winged helix-like DNA-binding domain superfamily/Winged helix DNA-binding domain"/>
    <property type="match status" value="1"/>
</dbReference>
<dbReference type="PROSITE" id="PS00434">
    <property type="entry name" value="HSF_DOMAIN"/>
    <property type="match status" value="1"/>
</dbReference>
<protein>
    <recommendedName>
        <fullName evidence="10">Heat stress transcription factor</fullName>
    </recommendedName>
</protein>
<comment type="subcellular location">
    <subcellularLocation>
        <location evidence="1">Nucleus</location>
    </subcellularLocation>
</comment>
<keyword evidence="6" id="KW-0238">DNA-binding</keyword>
<evidence type="ECO:0000256" key="10">
    <source>
        <dbReference type="ARBA" id="ARBA00081483"/>
    </source>
</evidence>
<dbReference type="FunFam" id="1.10.10.10:FF:000057">
    <property type="entry name" value="Heat shock transcription factor 1"/>
    <property type="match status" value="1"/>
</dbReference>
<keyword evidence="8" id="KW-0539">Nucleus</keyword>
<dbReference type="PANTHER" id="PTHR10015">
    <property type="entry name" value="HEAT SHOCK TRANSCRIPTION FACTOR"/>
    <property type="match status" value="1"/>
</dbReference>
<feature type="coiled-coil region" evidence="12">
    <location>
        <begin position="129"/>
        <end position="156"/>
    </location>
</feature>
<keyword evidence="5" id="KW-0346">Stress response</keyword>
<evidence type="ECO:0000256" key="1">
    <source>
        <dbReference type="ARBA" id="ARBA00004123"/>
    </source>
</evidence>
<keyword evidence="7" id="KW-0804">Transcription</keyword>
<dbReference type="SMART" id="SM00415">
    <property type="entry name" value="HSF"/>
    <property type="match status" value="1"/>
</dbReference>
<keyword evidence="16" id="KW-1185">Reference proteome</keyword>
<evidence type="ECO:0000259" key="14">
    <source>
        <dbReference type="PROSITE" id="PS00434"/>
    </source>
</evidence>
<gene>
    <name evidence="15" type="ORF">ILEXP_LOCUS16001</name>
</gene>
<evidence type="ECO:0000313" key="15">
    <source>
        <dbReference type="EMBL" id="CAK9148071.1"/>
    </source>
</evidence>
<keyword evidence="3" id="KW-0597">Phosphoprotein</keyword>
<evidence type="ECO:0000256" key="5">
    <source>
        <dbReference type="ARBA" id="ARBA00023016"/>
    </source>
</evidence>
<dbReference type="InterPro" id="IPR000232">
    <property type="entry name" value="HSF_DNA-bd"/>
</dbReference>
<evidence type="ECO:0000256" key="8">
    <source>
        <dbReference type="ARBA" id="ARBA00023242"/>
    </source>
</evidence>
<feature type="domain" description="HSF-type DNA-binding" evidence="14">
    <location>
        <begin position="53"/>
        <end position="77"/>
    </location>
</feature>
<dbReference type="PANTHER" id="PTHR10015:SF161">
    <property type="entry name" value="HEAT STRESS TRANSCRIPTION FACTOR A-4A"/>
    <property type="match status" value="1"/>
</dbReference>
<comment type="similarity">
    <text evidence="2 11">Belongs to the HSF family.</text>
</comment>
<evidence type="ECO:0000256" key="9">
    <source>
        <dbReference type="ARBA" id="ARBA00055747"/>
    </source>
</evidence>
<evidence type="ECO:0000313" key="16">
    <source>
        <dbReference type="Proteomes" id="UP001642360"/>
    </source>
</evidence>
<evidence type="ECO:0000256" key="7">
    <source>
        <dbReference type="ARBA" id="ARBA00023163"/>
    </source>
</evidence>
<evidence type="ECO:0000256" key="4">
    <source>
        <dbReference type="ARBA" id="ARBA00023015"/>
    </source>
</evidence>
<evidence type="ECO:0000256" key="2">
    <source>
        <dbReference type="ARBA" id="ARBA00006403"/>
    </source>
</evidence>
<dbReference type="InterPro" id="IPR036388">
    <property type="entry name" value="WH-like_DNA-bd_sf"/>
</dbReference>
<keyword evidence="4" id="KW-0805">Transcription regulation</keyword>
<feature type="compositionally biased region" description="Polar residues" evidence="13">
    <location>
        <begin position="109"/>
        <end position="126"/>
    </location>
</feature>
<name>A0ABC8RSU9_9AQUA</name>
<organism evidence="15 16">
    <name type="scientific">Ilex paraguariensis</name>
    <name type="common">yerba mate</name>
    <dbReference type="NCBI Taxonomy" id="185542"/>
    <lineage>
        <taxon>Eukaryota</taxon>
        <taxon>Viridiplantae</taxon>
        <taxon>Streptophyta</taxon>
        <taxon>Embryophyta</taxon>
        <taxon>Tracheophyta</taxon>
        <taxon>Spermatophyta</taxon>
        <taxon>Magnoliopsida</taxon>
        <taxon>eudicotyledons</taxon>
        <taxon>Gunneridae</taxon>
        <taxon>Pentapetalae</taxon>
        <taxon>asterids</taxon>
        <taxon>campanulids</taxon>
        <taxon>Aquifoliales</taxon>
        <taxon>Aquifoliaceae</taxon>
        <taxon>Ilex</taxon>
    </lineage>
</organism>
<feature type="region of interest" description="Disordered" evidence="13">
    <location>
        <begin position="107"/>
        <end position="126"/>
    </location>
</feature>
<evidence type="ECO:0000256" key="3">
    <source>
        <dbReference type="ARBA" id="ARBA00022553"/>
    </source>
</evidence>
<dbReference type="Proteomes" id="UP001642360">
    <property type="component" value="Unassembled WGS sequence"/>
</dbReference>
<accession>A0ABC8RSU9</accession>
<dbReference type="EMBL" id="CAUOFW020001725">
    <property type="protein sequence ID" value="CAK9148071.1"/>
    <property type="molecule type" value="Genomic_DNA"/>
</dbReference>
<reference evidence="15 16" key="1">
    <citation type="submission" date="2024-02" db="EMBL/GenBank/DDBJ databases">
        <authorList>
            <person name="Vignale AGUSTIN F."/>
            <person name="Sosa J E."/>
            <person name="Modenutti C."/>
        </authorList>
    </citation>
    <scope>NUCLEOTIDE SEQUENCE [LARGE SCALE GENOMIC DNA]</scope>
</reference>
<dbReference type="InterPro" id="IPR036390">
    <property type="entry name" value="WH_DNA-bd_sf"/>
</dbReference>
<evidence type="ECO:0000256" key="12">
    <source>
        <dbReference type="SAM" id="Coils"/>
    </source>
</evidence>
<comment type="function">
    <text evidence="9">DNA-binding protein that specifically binds heat shock promoter elements (HSE) and activates transcription.</text>
</comment>
<evidence type="ECO:0000256" key="13">
    <source>
        <dbReference type="SAM" id="MobiDB-lite"/>
    </source>
</evidence>
<proteinExistence type="inferred from homology"/>
<dbReference type="PRINTS" id="PR00056">
    <property type="entry name" value="HSFDOMAIN"/>
</dbReference>
<dbReference type="GO" id="GO:0005634">
    <property type="term" value="C:nucleus"/>
    <property type="evidence" value="ECO:0007669"/>
    <property type="project" value="UniProtKB-SubCell"/>
</dbReference>
<dbReference type="GO" id="GO:0003677">
    <property type="term" value="F:DNA binding"/>
    <property type="evidence" value="ECO:0007669"/>
    <property type="project" value="UniProtKB-KW"/>
</dbReference>
<keyword evidence="12" id="KW-0175">Coiled coil</keyword>
<dbReference type="SUPFAM" id="SSF46785">
    <property type="entry name" value="Winged helix' DNA-binding domain"/>
    <property type="match status" value="1"/>
</dbReference>
<evidence type="ECO:0000256" key="11">
    <source>
        <dbReference type="RuleBase" id="RU004020"/>
    </source>
</evidence>